<comment type="catalytic activity">
    <reaction evidence="10">
        <text>ITP + H2O = IMP + diphosphate + H(+)</text>
        <dbReference type="Rhea" id="RHEA:29399"/>
        <dbReference type="ChEBI" id="CHEBI:15377"/>
        <dbReference type="ChEBI" id="CHEBI:15378"/>
        <dbReference type="ChEBI" id="CHEBI:33019"/>
        <dbReference type="ChEBI" id="CHEBI:58053"/>
        <dbReference type="ChEBI" id="CHEBI:61402"/>
        <dbReference type="EC" id="3.6.1.66"/>
    </reaction>
</comment>
<comment type="caution">
    <text evidence="12">The sequence shown here is derived from an EMBL/GenBank/DDBJ whole genome shotgun (WGS) entry which is preliminary data.</text>
</comment>
<comment type="similarity">
    <text evidence="1 10 11">Belongs to the HAM1 NTPase family.</text>
</comment>
<dbReference type="FunFam" id="3.90.950.10:FF:000001">
    <property type="entry name" value="dITP/XTP pyrophosphatase"/>
    <property type="match status" value="1"/>
</dbReference>
<keyword evidence="5 10" id="KW-0378">Hydrolase</keyword>
<evidence type="ECO:0000313" key="13">
    <source>
        <dbReference type="Proteomes" id="UP000777303"/>
    </source>
</evidence>
<dbReference type="GO" id="GO:0009117">
    <property type="term" value="P:nucleotide metabolic process"/>
    <property type="evidence" value="ECO:0007669"/>
    <property type="project" value="UniProtKB-KW"/>
</dbReference>
<dbReference type="GO" id="GO:0036222">
    <property type="term" value="F:XTP diphosphatase activity"/>
    <property type="evidence" value="ECO:0007669"/>
    <property type="project" value="UniProtKB-UniRule"/>
</dbReference>
<dbReference type="GO" id="GO:0035870">
    <property type="term" value="F:dITP diphosphatase activity"/>
    <property type="evidence" value="ECO:0007669"/>
    <property type="project" value="UniProtKB-UniRule"/>
</dbReference>
<evidence type="ECO:0000256" key="11">
    <source>
        <dbReference type="RuleBase" id="RU003781"/>
    </source>
</evidence>
<evidence type="ECO:0000256" key="6">
    <source>
        <dbReference type="ARBA" id="ARBA00022842"/>
    </source>
</evidence>
<feature type="binding site" evidence="10">
    <location>
        <position position="284"/>
    </location>
    <ligand>
        <name>substrate</name>
    </ligand>
</feature>
<comment type="catalytic activity">
    <reaction evidence="8 10">
        <text>dITP + H2O = dIMP + diphosphate + H(+)</text>
        <dbReference type="Rhea" id="RHEA:28342"/>
        <dbReference type="ChEBI" id="CHEBI:15377"/>
        <dbReference type="ChEBI" id="CHEBI:15378"/>
        <dbReference type="ChEBI" id="CHEBI:33019"/>
        <dbReference type="ChEBI" id="CHEBI:61194"/>
        <dbReference type="ChEBI" id="CHEBI:61382"/>
        <dbReference type="EC" id="3.6.1.66"/>
    </reaction>
</comment>
<dbReference type="InterPro" id="IPR020922">
    <property type="entry name" value="dITP/XTP_pyrophosphatase"/>
</dbReference>
<dbReference type="EMBL" id="JAHLFS010000018">
    <property type="protein sequence ID" value="MBU3851324.1"/>
    <property type="molecule type" value="Genomic_DNA"/>
</dbReference>
<comment type="function">
    <text evidence="10">Pyrophosphatase that catalyzes the hydrolysis of nucleoside triphosphates to their monophosphate derivatives, with a high preference for the non-canonical purine nucleotides XTP (xanthosine triphosphate), dITP (deoxyinosine triphosphate) and ITP. Seems to function as a house-cleaning enzyme that removes non-canonical purine nucleotides from the nucleotide pool, thus preventing their incorporation into DNA/RNA and avoiding chromosomal lesions.</text>
</comment>
<feature type="binding site" evidence="10">
    <location>
        <position position="283"/>
    </location>
    <ligand>
        <name>Mg(2+)</name>
        <dbReference type="ChEBI" id="CHEBI:18420"/>
    </ligand>
</feature>
<reference evidence="12" key="1">
    <citation type="journal article" date="2021" name="PeerJ">
        <title>Extensive microbial diversity within the chicken gut microbiome revealed by metagenomics and culture.</title>
        <authorList>
            <person name="Gilroy R."/>
            <person name="Ravi A."/>
            <person name="Getino M."/>
            <person name="Pursley I."/>
            <person name="Horton D.L."/>
            <person name="Alikhan N.F."/>
            <person name="Baker D."/>
            <person name="Gharbi K."/>
            <person name="Hall N."/>
            <person name="Watson M."/>
            <person name="Adriaenssens E.M."/>
            <person name="Foster-Nyarko E."/>
            <person name="Jarju S."/>
            <person name="Secka A."/>
            <person name="Antonio M."/>
            <person name="Oren A."/>
            <person name="Chaudhuri R.R."/>
            <person name="La Ragione R."/>
            <person name="Hildebrand F."/>
            <person name="Pallen M.J."/>
        </authorList>
    </citation>
    <scope>NUCLEOTIDE SEQUENCE</scope>
    <source>
        <strain evidence="12">F6-6636</strain>
    </source>
</reference>
<feature type="binding site" evidence="10">
    <location>
        <position position="390"/>
    </location>
    <ligand>
        <name>substrate</name>
    </ligand>
</feature>
<feature type="binding site" evidence="10">
    <location>
        <begin position="367"/>
        <end position="370"/>
    </location>
    <ligand>
        <name>substrate</name>
    </ligand>
</feature>
<evidence type="ECO:0000256" key="10">
    <source>
        <dbReference type="HAMAP-Rule" id="MF_01405"/>
    </source>
</evidence>
<evidence type="ECO:0000313" key="12">
    <source>
        <dbReference type="EMBL" id="MBU3851324.1"/>
    </source>
</evidence>
<dbReference type="InterPro" id="IPR020568">
    <property type="entry name" value="Ribosomal_Su5_D2-typ_SF"/>
</dbReference>
<dbReference type="Gene3D" id="3.90.950.10">
    <property type="match status" value="1"/>
</dbReference>
<dbReference type="Proteomes" id="UP000777303">
    <property type="component" value="Unassembled WGS sequence"/>
</dbReference>
<dbReference type="NCBIfam" id="TIGR00042">
    <property type="entry name" value="RdgB/HAM1 family non-canonical purine NTP pyrophosphatase"/>
    <property type="match status" value="1"/>
</dbReference>
<keyword evidence="4 10" id="KW-0547">Nucleotide-binding</keyword>
<keyword evidence="7 10" id="KW-0546">Nucleotide metabolism</keyword>
<dbReference type="PANTHER" id="PTHR11067:SF9">
    <property type="entry name" value="INOSINE TRIPHOSPHATE PYROPHOSPHATASE"/>
    <property type="match status" value="1"/>
</dbReference>
<evidence type="ECO:0000256" key="8">
    <source>
        <dbReference type="ARBA" id="ARBA00051875"/>
    </source>
</evidence>
<evidence type="ECO:0000256" key="1">
    <source>
        <dbReference type="ARBA" id="ARBA00008023"/>
    </source>
</evidence>
<evidence type="ECO:0000256" key="9">
    <source>
        <dbReference type="ARBA" id="ARBA00052017"/>
    </source>
</evidence>
<keyword evidence="6 10" id="KW-0460">Magnesium</keyword>
<accession>A0A948WZ92</accession>
<proteinExistence type="inferred from homology"/>
<keyword evidence="3 10" id="KW-0479">Metal-binding</keyword>
<comment type="cofactor">
    <cofactor evidence="10">
        <name>Mg(2+)</name>
        <dbReference type="ChEBI" id="CHEBI:18420"/>
    </cofactor>
    <text evidence="10">Binds 1 Mg(2+) ion per subunit.</text>
</comment>
<dbReference type="EC" id="3.6.1.66" evidence="10"/>
<comment type="catalytic activity">
    <reaction evidence="9 10">
        <text>XTP + H2O = XMP + diphosphate + H(+)</text>
        <dbReference type="Rhea" id="RHEA:28610"/>
        <dbReference type="ChEBI" id="CHEBI:15377"/>
        <dbReference type="ChEBI" id="CHEBI:15378"/>
        <dbReference type="ChEBI" id="CHEBI:33019"/>
        <dbReference type="ChEBI" id="CHEBI:57464"/>
        <dbReference type="ChEBI" id="CHEBI:61314"/>
        <dbReference type="EC" id="3.6.1.66"/>
    </reaction>
</comment>
<reference evidence="12" key="2">
    <citation type="submission" date="2021-04" db="EMBL/GenBank/DDBJ databases">
        <authorList>
            <person name="Gilroy R."/>
        </authorList>
    </citation>
    <scope>NUCLEOTIDE SEQUENCE</scope>
    <source>
        <strain evidence="12">F6-6636</strain>
    </source>
</reference>
<dbReference type="AlphaFoldDB" id="A0A948WZ92"/>
<evidence type="ECO:0000256" key="3">
    <source>
        <dbReference type="ARBA" id="ARBA00022723"/>
    </source>
</evidence>
<sequence length="413" mass="45591">MRQDGHEDHAIRPLHVYSGINDKLPAALLVTTGDTKIYVAITTTTEGSQLVIKGTDLSDAPHHLTQITDWLTTTLHDQFDKVSQKALMINYVILASDGAVMASCYNAIVLALAQMSNCIDIKNFPVAMTVGNTLTGKVKVDLEARDLATLDTSLTMIAKGDQINSIYQNVVGANVTTLTSLLTTGLVAAKARQQQMQQYLQKTLMPYQNLHLAANTIVIATHNLNKTREYRAIFTQAGLQVKTLADFPDLPSVRETGQTFEENARLKADQIANLLNLPVLADDSGLMVDALHGRPGIFSARFAKDHDDAANNQKLLTLLADVPDDQRTATFHTTIVLAKPHQPYNDLVVEGELHGRILRQPRGNDGFGYDPLFYVPRLHKTLAQLTPEQKNAISHRGNAVRALAQRWPHWWQA</sequence>
<dbReference type="SUPFAM" id="SSF52972">
    <property type="entry name" value="ITPase-like"/>
    <property type="match status" value="1"/>
</dbReference>
<comment type="caution">
    <text evidence="10">Lacks conserved residue(s) required for the propagation of feature annotation.</text>
</comment>
<dbReference type="PANTHER" id="PTHR11067">
    <property type="entry name" value="INOSINE TRIPHOSPHATE PYROPHOSPHATASE/HAM1 PROTEIN"/>
    <property type="match status" value="1"/>
</dbReference>
<dbReference type="InterPro" id="IPR002637">
    <property type="entry name" value="RdgB/HAM1"/>
</dbReference>
<dbReference type="GO" id="GO:0017111">
    <property type="term" value="F:ribonucleoside triphosphate phosphatase activity"/>
    <property type="evidence" value="ECO:0007669"/>
    <property type="project" value="InterPro"/>
</dbReference>
<dbReference type="Gene3D" id="3.30.230.70">
    <property type="entry name" value="GHMP Kinase, N-terminal domain"/>
    <property type="match status" value="1"/>
</dbReference>
<dbReference type="GO" id="GO:0000166">
    <property type="term" value="F:nucleotide binding"/>
    <property type="evidence" value="ECO:0007669"/>
    <property type="project" value="UniProtKB-KW"/>
</dbReference>
<evidence type="ECO:0000256" key="7">
    <source>
        <dbReference type="ARBA" id="ARBA00023080"/>
    </source>
</evidence>
<dbReference type="CDD" id="cd00515">
    <property type="entry name" value="HAM1"/>
    <property type="match status" value="1"/>
</dbReference>
<organism evidence="12 13">
    <name type="scientific">Candidatus Paralactobacillus gallistercoris</name>
    <dbReference type="NCBI Taxonomy" id="2838724"/>
    <lineage>
        <taxon>Bacteria</taxon>
        <taxon>Bacillati</taxon>
        <taxon>Bacillota</taxon>
        <taxon>Bacilli</taxon>
        <taxon>Lactobacillales</taxon>
        <taxon>Lactobacillaceae</taxon>
        <taxon>Lactobacillus</taxon>
    </lineage>
</organism>
<feature type="binding site" evidence="10">
    <location>
        <begin position="395"/>
        <end position="396"/>
    </location>
    <ligand>
        <name>substrate</name>
    </ligand>
</feature>
<feature type="binding site" evidence="10">
    <location>
        <begin position="221"/>
        <end position="226"/>
    </location>
    <ligand>
        <name>substrate</name>
    </ligand>
</feature>
<dbReference type="NCBIfam" id="NF011397">
    <property type="entry name" value="PRK14822.1"/>
    <property type="match status" value="1"/>
</dbReference>
<dbReference type="GO" id="GO:0009146">
    <property type="term" value="P:purine nucleoside triphosphate catabolic process"/>
    <property type="evidence" value="ECO:0007669"/>
    <property type="project" value="UniProtKB-UniRule"/>
</dbReference>
<protein>
    <recommendedName>
        <fullName evidence="10">dITP/XTP pyrophosphatase</fullName>
        <ecNumber evidence="10">3.6.1.66</ecNumber>
    </recommendedName>
    <alternativeName>
        <fullName evidence="10">Non-canonical purine NTP pyrophosphatase</fullName>
    </alternativeName>
    <alternativeName>
        <fullName evidence="10">Non-standard purine NTP pyrophosphatase</fullName>
    </alternativeName>
    <alternativeName>
        <fullName evidence="10">Nucleoside-triphosphate diphosphatase</fullName>
    </alternativeName>
    <alternativeName>
        <fullName evidence="10">Nucleoside-triphosphate pyrophosphatase</fullName>
        <shortName evidence="10">NTPase</shortName>
    </alternativeName>
</protein>
<evidence type="ECO:0000256" key="5">
    <source>
        <dbReference type="ARBA" id="ARBA00022801"/>
    </source>
</evidence>
<dbReference type="Pfam" id="PF01725">
    <property type="entry name" value="Ham1p_like"/>
    <property type="match status" value="1"/>
</dbReference>
<dbReference type="HAMAP" id="MF_01405">
    <property type="entry name" value="Non_canon_purine_NTPase"/>
    <property type="match status" value="1"/>
</dbReference>
<dbReference type="GO" id="GO:0036220">
    <property type="term" value="F:ITP diphosphatase activity"/>
    <property type="evidence" value="ECO:0007669"/>
    <property type="project" value="UniProtKB-UniRule"/>
</dbReference>
<name>A0A948WZ92_9LACO</name>
<dbReference type="InterPro" id="IPR029001">
    <property type="entry name" value="ITPase-like_fam"/>
</dbReference>
<gene>
    <name evidence="12" type="ORF">H9901_01245</name>
</gene>
<feature type="active site" description="Proton acceptor" evidence="10">
    <location>
        <position position="283"/>
    </location>
</feature>
<evidence type="ECO:0000256" key="4">
    <source>
        <dbReference type="ARBA" id="ARBA00022741"/>
    </source>
</evidence>
<dbReference type="GO" id="GO:0005829">
    <property type="term" value="C:cytosol"/>
    <property type="evidence" value="ECO:0007669"/>
    <property type="project" value="TreeGrafter"/>
</dbReference>
<comment type="subunit">
    <text evidence="2 10">Homodimer.</text>
</comment>
<evidence type="ECO:0000256" key="2">
    <source>
        <dbReference type="ARBA" id="ARBA00011738"/>
    </source>
</evidence>
<dbReference type="GO" id="GO:0046872">
    <property type="term" value="F:metal ion binding"/>
    <property type="evidence" value="ECO:0007669"/>
    <property type="project" value="UniProtKB-KW"/>
</dbReference>
<dbReference type="SUPFAM" id="SSF54211">
    <property type="entry name" value="Ribosomal protein S5 domain 2-like"/>
    <property type="match status" value="1"/>
</dbReference>
<dbReference type="InterPro" id="IPR027408">
    <property type="entry name" value="PNPase/RNase_PH_dom_sf"/>
</dbReference>